<protein>
    <submittedName>
        <fullName evidence="1">Uncharacterized protein</fullName>
    </submittedName>
</protein>
<proteinExistence type="predicted"/>
<dbReference type="Proteomes" id="UP001106592">
    <property type="component" value="Unassembled WGS sequence"/>
</dbReference>
<organism evidence="1 2">
    <name type="scientific">Pseudomonas aegrilactucae</name>
    <dbReference type="NCBI Taxonomy" id="2854028"/>
    <lineage>
        <taxon>Bacteria</taxon>
        <taxon>Pseudomonadati</taxon>
        <taxon>Pseudomonadota</taxon>
        <taxon>Gammaproteobacteria</taxon>
        <taxon>Pseudomonadales</taxon>
        <taxon>Pseudomonadaceae</taxon>
        <taxon>Pseudomonas</taxon>
    </lineage>
</organism>
<evidence type="ECO:0000313" key="1">
    <source>
        <dbReference type="EMBL" id="MBV6286212.1"/>
    </source>
</evidence>
<gene>
    <name evidence="1" type="ORF">KUO17_04020</name>
</gene>
<accession>A0A9Q2XHE5</accession>
<reference evidence="1" key="2">
    <citation type="journal article" date="2023" name="Plant Pathol.">
        <title>Dismantling and reorganizing Pseudomonas marginalis sensu#lato.</title>
        <authorList>
            <person name="Sawada H."/>
            <person name="Fujikawa T."/>
            <person name="Satou M."/>
        </authorList>
    </citation>
    <scope>NUCLEOTIDE SEQUENCE</scope>
    <source>
        <strain evidence="1">MAFF 301350</strain>
    </source>
</reference>
<comment type="caution">
    <text evidence="1">The sequence shown here is derived from an EMBL/GenBank/DDBJ whole genome shotgun (WGS) entry which is preliminary data.</text>
</comment>
<dbReference type="EMBL" id="JAHTBI010000010">
    <property type="protein sequence ID" value="MBV6286212.1"/>
    <property type="molecule type" value="Genomic_DNA"/>
</dbReference>
<dbReference type="RefSeq" id="WP_217973751.1">
    <property type="nucleotide sequence ID" value="NZ_JAHTBI010000010.1"/>
</dbReference>
<keyword evidence="2" id="KW-1185">Reference proteome</keyword>
<sequence length="150" mass="16886">MCNITPDFAATHIRIIGPRQHNDRYSRLIERATVSTQGLDQAIPDDKVLQQAKALLQARHPRPDGNPDTVMYMTIQTLDQLCAQLGTCSPNQEDVPFEIRIPYIVTMNKEKKFELYDNASGFRYDGNAAGHCSEFSGPDNDSLTRVDYPV</sequence>
<reference evidence="1" key="1">
    <citation type="journal article" date="2022" name="Int. J. Syst. Evol. Microbiol.">
        <title>Pseudomonas aegrilactucae sp. nov. and Pseudomonas morbosilactucae sp. nov., pathogens causing bacterial rot of lettuce in Japan.</title>
        <authorList>
            <person name="Sawada H."/>
            <person name="Fujikawa T."/>
            <person name="Satou M."/>
        </authorList>
    </citation>
    <scope>NUCLEOTIDE SEQUENCE</scope>
    <source>
        <strain evidence="1">MAFF 301350</strain>
    </source>
</reference>
<name>A0A9Q2XHE5_9PSED</name>
<evidence type="ECO:0000313" key="2">
    <source>
        <dbReference type="Proteomes" id="UP001106592"/>
    </source>
</evidence>
<dbReference type="AlphaFoldDB" id="A0A9Q2XHE5"/>